<proteinExistence type="inferred from homology"/>
<feature type="transmembrane region" description="Helical" evidence="6">
    <location>
        <begin position="273"/>
        <end position="294"/>
    </location>
</feature>
<evidence type="ECO:0000256" key="6">
    <source>
        <dbReference type="SAM" id="Phobius"/>
    </source>
</evidence>
<dbReference type="InterPro" id="IPR014227">
    <property type="entry name" value="YtvI-like"/>
</dbReference>
<sequence length="392" mass="43829">MRYGNWWKRICWERWKASSMENKRPYWQVAVSLMFSLLATAAFLFISWKLLILLMPFAIGWILAMIASPLVEWLERHFKIVKKLGSALVVILVLGLIVVMLYFAISRIASEMVSLVRNSSELYQQLEIGLRQIGDSMNGIFSKLPGGLQARWGSLLDSLDQYAGTVLNKISDPTVTAVGNMAKSVPSFLISCIVSIMSAYLFIVQRDQVIAWFKRMAPPSVAKRMGLVFDNLRYAVGGYFKAQFKIMAIVFVILIAGFSMMGVRYAVLLGLLIAFLDFLPFFGTGTAMIPWALYKLLIGNYKMAIILIIIYVITQAVHQLLQPKLISDSVGINPLVTLVLLYVGYKISSVLGMILAVPIGMVLINMVQAGAFDYILDDVNILVEGILGLREE</sequence>
<comment type="subcellular location">
    <subcellularLocation>
        <location evidence="1">Membrane</location>
        <topology evidence="1">Multi-pass membrane protein</topology>
    </subcellularLocation>
</comment>
<dbReference type="NCBIfam" id="TIGR02872">
    <property type="entry name" value="spore_ytvI"/>
    <property type="match status" value="1"/>
</dbReference>
<feature type="transmembrane region" description="Helical" evidence="6">
    <location>
        <begin position="301"/>
        <end position="321"/>
    </location>
</feature>
<keyword evidence="5 6" id="KW-0472">Membrane</keyword>
<keyword evidence="3 6" id="KW-0812">Transmembrane</keyword>
<gene>
    <name evidence="7" type="ORF">SAMN02745243_02897</name>
</gene>
<evidence type="ECO:0000256" key="3">
    <source>
        <dbReference type="ARBA" id="ARBA00022692"/>
    </source>
</evidence>
<dbReference type="Pfam" id="PF01594">
    <property type="entry name" value="AI-2E_transport"/>
    <property type="match status" value="1"/>
</dbReference>
<dbReference type="GO" id="GO:0055085">
    <property type="term" value="P:transmembrane transport"/>
    <property type="evidence" value="ECO:0007669"/>
    <property type="project" value="TreeGrafter"/>
</dbReference>
<dbReference type="PANTHER" id="PTHR21716">
    <property type="entry name" value="TRANSMEMBRANE PROTEIN"/>
    <property type="match status" value="1"/>
</dbReference>
<feature type="transmembrane region" description="Helical" evidence="6">
    <location>
        <begin position="26"/>
        <end position="46"/>
    </location>
</feature>
<evidence type="ECO:0000313" key="7">
    <source>
        <dbReference type="EMBL" id="SHK41842.1"/>
    </source>
</evidence>
<feature type="transmembrane region" description="Helical" evidence="6">
    <location>
        <begin position="185"/>
        <end position="204"/>
    </location>
</feature>
<accession>A0A1M6SAQ7</accession>
<comment type="similarity">
    <text evidence="2">Belongs to the autoinducer-2 exporter (AI-2E) (TC 2.A.86) family.</text>
</comment>
<dbReference type="EMBL" id="FQZY01000048">
    <property type="protein sequence ID" value="SHK41842.1"/>
    <property type="molecule type" value="Genomic_DNA"/>
</dbReference>
<evidence type="ECO:0000256" key="2">
    <source>
        <dbReference type="ARBA" id="ARBA00009773"/>
    </source>
</evidence>
<evidence type="ECO:0000256" key="1">
    <source>
        <dbReference type="ARBA" id="ARBA00004141"/>
    </source>
</evidence>
<dbReference type="GO" id="GO:0016020">
    <property type="term" value="C:membrane"/>
    <property type="evidence" value="ECO:0007669"/>
    <property type="project" value="UniProtKB-SubCell"/>
</dbReference>
<organism evidence="7 8">
    <name type="scientific">Hespellia stercorisuis DSM 15480</name>
    <dbReference type="NCBI Taxonomy" id="1121950"/>
    <lineage>
        <taxon>Bacteria</taxon>
        <taxon>Bacillati</taxon>
        <taxon>Bacillota</taxon>
        <taxon>Clostridia</taxon>
        <taxon>Lachnospirales</taxon>
        <taxon>Lachnospiraceae</taxon>
        <taxon>Hespellia</taxon>
    </lineage>
</organism>
<name>A0A1M6SAQ7_9FIRM</name>
<dbReference type="PANTHER" id="PTHR21716:SF68">
    <property type="entry name" value="TRANSPORT PROTEIN YTVI-RELATED"/>
    <property type="match status" value="1"/>
</dbReference>
<evidence type="ECO:0000256" key="5">
    <source>
        <dbReference type="ARBA" id="ARBA00023136"/>
    </source>
</evidence>
<evidence type="ECO:0000313" key="8">
    <source>
        <dbReference type="Proteomes" id="UP000184301"/>
    </source>
</evidence>
<dbReference type="Proteomes" id="UP000184301">
    <property type="component" value="Unassembled WGS sequence"/>
</dbReference>
<dbReference type="STRING" id="1121950.SAMN02745243_02897"/>
<feature type="transmembrane region" description="Helical" evidence="6">
    <location>
        <begin position="341"/>
        <end position="364"/>
    </location>
</feature>
<dbReference type="AlphaFoldDB" id="A0A1M6SAQ7"/>
<feature type="transmembrane region" description="Helical" evidence="6">
    <location>
        <begin position="86"/>
        <end position="105"/>
    </location>
</feature>
<keyword evidence="4 6" id="KW-1133">Transmembrane helix</keyword>
<feature type="transmembrane region" description="Helical" evidence="6">
    <location>
        <begin position="52"/>
        <end position="74"/>
    </location>
</feature>
<keyword evidence="8" id="KW-1185">Reference proteome</keyword>
<protein>
    <submittedName>
        <fullName evidence="7">Sporulation integral membrane protein YtvI</fullName>
    </submittedName>
</protein>
<feature type="transmembrane region" description="Helical" evidence="6">
    <location>
        <begin position="246"/>
        <end position="267"/>
    </location>
</feature>
<dbReference type="InterPro" id="IPR002549">
    <property type="entry name" value="AI-2E-like"/>
</dbReference>
<evidence type="ECO:0000256" key="4">
    <source>
        <dbReference type="ARBA" id="ARBA00022989"/>
    </source>
</evidence>
<reference evidence="7 8" key="1">
    <citation type="submission" date="2016-11" db="EMBL/GenBank/DDBJ databases">
        <authorList>
            <person name="Jaros S."/>
            <person name="Januszkiewicz K."/>
            <person name="Wedrychowicz H."/>
        </authorList>
    </citation>
    <scope>NUCLEOTIDE SEQUENCE [LARGE SCALE GENOMIC DNA]</scope>
    <source>
        <strain evidence="7 8">DSM 15480</strain>
    </source>
</reference>